<comment type="caution">
    <text evidence="3">The sequence shown here is derived from an EMBL/GenBank/DDBJ whole genome shotgun (WGS) entry which is preliminary data.</text>
</comment>
<sequence>MKKELAGLAVTLALVSVATAADVGFIEAFALSRDRAAPLQQLIPGTEDYYYYHALHCLNTEQFDKVEALTSPWHQRFNQTPRLTEIQTRYALLTFEKNQTKTLSYLKTRLGLRFDHQKEVVGAAPNLPTALDPKLISRDTLRTDSFTRWQGLDNFEDAALDWLAAADLTWQRRRNLLQRLHRPDLPNLPQLIVDDLTAQNAPGFGSYPVHTMLTLAQLDELVKLRPALLNETAYVWAYVTKLQPGADDDWKRDRAVTRAYLERLQAFVDRLDPVHNALKAHVLYHRLAFDRAQGVYDAVRFLAYLKLPRHQPYMARVLSEKDESRRFPADLNADFTPITLMPRVGSDEPLVRIVLQHFFLTATSPKEYEPYVNDTYLRHLFAETKIENGLGDAEAWAAQLPPEQFRALKDRIDIDFAATNKTDFATAEPVTLDLFVKNVPTLLVKVFEINTRTVYRTQLHEVDTDINLDGLVANAEAAHKYDDPPLRRVARRFTFSEMTKPGVYVIDFIGAGKSSRALVRKGRLRPVVTTGTAGQVVRVVDDASKLVTDATVWLGGQEYKADPDGTIVVPFTAQPGRHPIVVSRGDFSSLDYLHHQPENYHLSAGIHVDREALLDQRLASVLVRPCVFLNTTPVSVKLLDDVRLRITSTDLNNISSSIEVPDFKLFEDRESVHEFRVPARLAALNVTLTAKVKSLATGQPVNLAASQTFALNEIDRTDKIEDLHFARFGDEFVIELLGRTGEAKPDRPVALSLKHRDFKQQVHVTLKSDARGRVVLGPLADIDTVTATGPEGTSHTWSPPTDHHTYAAAAHAKVGEAIAFPYFGSMPPARSEVALFEVRGDTIRADKFDALAVKDGMLELRGLAAGDYDLWLKRQGERVRVRVTDGAVVAGFVLGKTRYLQTSPLKPVQIRSIAADADVVTIRLTDASKFTRVHLFATRYRPAYSAFADLAHVRAAGLEGMELGYSESVYLTGRNIGDEYRYVLDRRGQKKFPGNMLERPMLLLNPWAVRSTETGEQAAERGEMFGSRGGIEVERSLRSGGGNASPPPAAKSGHGDFADLNFLADPSAVVLNLVPDKDGVVRVARKDVGPHALLHAVAVDPLNTTSRFVSLPEVKAQFADLRLRTGLDPAKHYTQQKQVTILEPGKAFTLADVTASRFEAYDSLPKVYSLYATLSKDPKLSEFAFVTTWPTLKPEEKKALYSKYACHELHFFLLKKDPAFFAAAVKPYLANKKDKTFLDHWFLGNDVGRYLQSWEYGRLNSVERVLLAQRITGEPGKTARHLNDMLRLLPPQTDRMLVLFDTALSNSSLSHNALLSLVNNKNDAWQVGMRITIPQGELKLKSPTNRPADPQSGFGNAGNSAPAMDQKAGAKGEDRLLPRHEIFSHIDGGCILRTWMLEIAHDMLGEVEQLPHKRLNPGPHLGRRVRQPGRVDLPFQVVV</sequence>
<evidence type="ECO:0000256" key="2">
    <source>
        <dbReference type="SAM" id="SignalP"/>
    </source>
</evidence>
<accession>A0A225DIN3</accession>
<evidence type="ECO:0000256" key="1">
    <source>
        <dbReference type="SAM" id="MobiDB-lite"/>
    </source>
</evidence>
<dbReference type="Proteomes" id="UP000214646">
    <property type="component" value="Unassembled WGS sequence"/>
</dbReference>
<protein>
    <recommendedName>
        <fullName evidence="5">Alpha-2-macroglobulin domain-containing protein</fullName>
    </recommendedName>
</protein>
<proteinExistence type="predicted"/>
<feature type="chain" id="PRO_5012646406" description="Alpha-2-macroglobulin domain-containing protein" evidence="2">
    <location>
        <begin position="21"/>
        <end position="1439"/>
    </location>
</feature>
<name>A0A225DIN3_9BACT</name>
<reference evidence="4" key="1">
    <citation type="submission" date="2017-06" db="EMBL/GenBank/DDBJ databases">
        <title>Genome analysis of Fimbriiglobus ruber SP5, the first member of the order Planctomycetales with confirmed chitinolytic capability.</title>
        <authorList>
            <person name="Ravin N.V."/>
            <person name="Rakitin A.L."/>
            <person name="Ivanova A.A."/>
            <person name="Beletsky A.V."/>
            <person name="Kulichevskaya I.S."/>
            <person name="Mardanov A.V."/>
            <person name="Dedysh S.N."/>
        </authorList>
    </citation>
    <scope>NUCLEOTIDE SEQUENCE [LARGE SCALE GENOMIC DNA]</scope>
    <source>
        <strain evidence="4">SP5</strain>
    </source>
</reference>
<evidence type="ECO:0000313" key="4">
    <source>
        <dbReference type="Proteomes" id="UP000214646"/>
    </source>
</evidence>
<gene>
    <name evidence="3" type="ORF">FRUB_07558</name>
</gene>
<keyword evidence="4" id="KW-1185">Reference proteome</keyword>
<feature type="region of interest" description="Disordered" evidence="1">
    <location>
        <begin position="1338"/>
        <end position="1371"/>
    </location>
</feature>
<feature type="signal peptide" evidence="2">
    <location>
        <begin position="1"/>
        <end position="20"/>
    </location>
</feature>
<evidence type="ECO:0000313" key="3">
    <source>
        <dbReference type="EMBL" id="OWK38438.1"/>
    </source>
</evidence>
<organism evidence="3 4">
    <name type="scientific">Fimbriiglobus ruber</name>
    <dbReference type="NCBI Taxonomy" id="1908690"/>
    <lineage>
        <taxon>Bacteria</taxon>
        <taxon>Pseudomonadati</taxon>
        <taxon>Planctomycetota</taxon>
        <taxon>Planctomycetia</taxon>
        <taxon>Gemmatales</taxon>
        <taxon>Gemmataceae</taxon>
        <taxon>Fimbriiglobus</taxon>
    </lineage>
</organism>
<keyword evidence="2" id="KW-0732">Signal</keyword>
<dbReference type="EMBL" id="NIDE01000014">
    <property type="protein sequence ID" value="OWK38438.1"/>
    <property type="molecule type" value="Genomic_DNA"/>
</dbReference>
<evidence type="ECO:0008006" key="5">
    <source>
        <dbReference type="Google" id="ProtNLM"/>
    </source>
</evidence>